<evidence type="ECO:0000256" key="1">
    <source>
        <dbReference type="ARBA" id="ARBA00022485"/>
    </source>
</evidence>
<dbReference type="FunFam" id="3.80.30.20:FF:000001">
    <property type="entry name" value="tRNA-2-methylthio-N(6)-dimethylallyladenosine synthase 2"/>
    <property type="match status" value="1"/>
</dbReference>
<keyword evidence="3 8" id="KW-0808">Transferase</keyword>
<protein>
    <recommendedName>
        <fullName evidence="8">Ribosomal protein uS12 methylthiotransferase RimO</fullName>
        <shortName evidence="8">uS12 MTTase</shortName>
        <shortName evidence="8">uS12 methylthiotransferase</shortName>
        <ecNumber evidence="8">2.8.4.4</ecNumber>
    </recommendedName>
    <alternativeName>
        <fullName evidence="8">Ribosomal protein uS12 (aspartate-C(3))-methylthiotransferase</fullName>
    </alternativeName>
    <alternativeName>
        <fullName evidence="8">Ribosome maturation factor RimO</fullName>
    </alternativeName>
</protein>
<dbReference type="GO" id="GO:0035599">
    <property type="term" value="F:aspartic acid methylthiotransferase activity"/>
    <property type="evidence" value="ECO:0007669"/>
    <property type="project" value="TreeGrafter"/>
</dbReference>
<dbReference type="GO" id="GO:0006400">
    <property type="term" value="P:tRNA modification"/>
    <property type="evidence" value="ECO:0007669"/>
    <property type="project" value="InterPro"/>
</dbReference>
<evidence type="ECO:0000313" key="12">
    <source>
        <dbReference type="EMBL" id="BBL35864.1"/>
    </source>
</evidence>
<evidence type="ECO:0000256" key="7">
    <source>
        <dbReference type="ARBA" id="ARBA00023014"/>
    </source>
</evidence>
<dbReference type="InterPro" id="IPR002792">
    <property type="entry name" value="TRAM_dom"/>
</dbReference>
<dbReference type="PROSITE" id="PS51449">
    <property type="entry name" value="MTTASE_N"/>
    <property type="match status" value="1"/>
</dbReference>
<comment type="cofactor">
    <cofactor evidence="8">
        <name>[4Fe-4S] cluster</name>
        <dbReference type="ChEBI" id="CHEBI:49883"/>
    </cofactor>
    <text evidence="8">Binds 2 [4Fe-4S] clusters. One cluster is coordinated with 3 cysteines and an exchangeable S-adenosyl-L-methionine.</text>
</comment>
<dbReference type="NCBIfam" id="TIGR00089">
    <property type="entry name" value="MiaB/RimO family radical SAM methylthiotransferase"/>
    <property type="match status" value="1"/>
</dbReference>
<dbReference type="PANTHER" id="PTHR43837:SF1">
    <property type="entry name" value="RIBOSOMAL PROTEIN US12 METHYLTHIOTRANSFERASE RIMO"/>
    <property type="match status" value="1"/>
</dbReference>
<comment type="subcellular location">
    <subcellularLocation>
        <location evidence="8">Cytoplasm</location>
    </subcellularLocation>
</comment>
<dbReference type="Pfam" id="PF04055">
    <property type="entry name" value="Radical_SAM"/>
    <property type="match status" value="1"/>
</dbReference>
<reference evidence="12 13" key="1">
    <citation type="submission" date="2019-06" db="EMBL/GenBank/DDBJ databases">
        <title>Nitrosomonas stercoris KYUHI-S whole genome shotgun sequence.</title>
        <authorList>
            <person name="Nakagawa T."/>
            <person name="Tsuchiya Y."/>
            <person name="Takahashi R."/>
        </authorList>
    </citation>
    <scope>NUCLEOTIDE SEQUENCE [LARGE SCALE GENOMIC DNA]</scope>
    <source>
        <strain evidence="12 13">KYUHI-S</strain>
    </source>
</reference>
<dbReference type="InterPro" id="IPR005840">
    <property type="entry name" value="Ribosomal_uS12_MeSTrfase_RimO"/>
</dbReference>
<name>A0A4Y1YPD4_9PROT</name>
<evidence type="ECO:0000256" key="8">
    <source>
        <dbReference type="HAMAP-Rule" id="MF_01865"/>
    </source>
</evidence>
<dbReference type="GO" id="GO:0051539">
    <property type="term" value="F:4 iron, 4 sulfur cluster binding"/>
    <property type="evidence" value="ECO:0007669"/>
    <property type="project" value="UniProtKB-UniRule"/>
</dbReference>
<dbReference type="Pfam" id="PF00919">
    <property type="entry name" value="UPF0004"/>
    <property type="match status" value="1"/>
</dbReference>
<keyword evidence="4 8" id="KW-0949">S-adenosyl-L-methionine</keyword>
<evidence type="ECO:0000259" key="10">
    <source>
        <dbReference type="PROSITE" id="PS51449"/>
    </source>
</evidence>
<dbReference type="Gene3D" id="3.40.50.12160">
    <property type="entry name" value="Methylthiotransferase, N-terminal domain"/>
    <property type="match status" value="1"/>
</dbReference>
<dbReference type="EMBL" id="AP019755">
    <property type="protein sequence ID" value="BBL35864.1"/>
    <property type="molecule type" value="Genomic_DNA"/>
</dbReference>
<dbReference type="InterPro" id="IPR038135">
    <property type="entry name" value="Methylthiotransferase_N_sf"/>
</dbReference>
<keyword evidence="1 8" id="KW-0004">4Fe-4S</keyword>
<keyword evidence="7 8" id="KW-0411">Iron-sulfur</keyword>
<evidence type="ECO:0000256" key="4">
    <source>
        <dbReference type="ARBA" id="ARBA00022691"/>
    </source>
</evidence>
<dbReference type="GO" id="GO:0046872">
    <property type="term" value="F:metal ion binding"/>
    <property type="evidence" value="ECO:0007669"/>
    <property type="project" value="UniProtKB-KW"/>
</dbReference>
<keyword evidence="5 8" id="KW-0479">Metal-binding</keyword>
<dbReference type="AlphaFoldDB" id="A0A4Y1YPD4"/>
<feature type="domain" description="TRAM" evidence="9">
    <location>
        <begin position="379"/>
        <end position="445"/>
    </location>
</feature>
<dbReference type="HAMAP" id="MF_01865">
    <property type="entry name" value="MTTase_RimO"/>
    <property type="match status" value="1"/>
</dbReference>
<sequence>MTSTSSSHPAIPRIGFISLGCPKATVDSERILTCLRAEGYLIAPNYAEADLVVVNTCGFIDSAVTESLETIGEALTENGKVIVTGCLGTKKDIIRQAHPSVLAVTGPQATEEVMAAIHQHLPKPHDPYLDLVPPQGIKLTPKHYAYLKISEGCNHRCTFCIIPSMRGDLVSRSARDVLLEAQSLVNSGVKELLIISQDTSAYGVDIKYRSDFWQGKPIRTRITELAQALGEFGIWIRLHYVYPYPHVDELIPLMAEGKLLPYLDIPFQHANARILKLMKRPANSENVLARIQQWRAICPDITLRSTFIVGFPGETEEEFEELLAFLEEAQLDRVGAFTYSPVKGATANALPNHTPPEVQQERLARFMQQQEKISKQRLAMKKGQQLRVLVDTVDEQGAIARSYADAPEIDGVVYINNGTDLKPGSWVDVRITDTDIHDLWAEKLPSTPIRI</sequence>
<dbReference type="SFLD" id="SFLDG01061">
    <property type="entry name" value="methylthiotransferase"/>
    <property type="match status" value="1"/>
</dbReference>
<dbReference type="Pfam" id="PF18693">
    <property type="entry name" value="TRAM_2"/>
    <property type="match status" value="1"/>
</dbReference>
<proteinExistence type="inferred from homology"/>
<keyword evidence="2 8" id="KW-0963">Cytoplasm</keyword>
<evidence type="ECO:0000256" key="2">
    <source>
        <dbReference type="ARBA" id="ARBA00022490"/>
    </source>
</evidence>
<dbReference type="Proteomes" id="UP000316473">
    <property type="component" value="Chromosome"/>
</dbReference>
<feature type="binding site" evidence="8">
    <location>
        <position position="160"/>
    </location>
    <ligand>
        <name>[4Fe-4S] cluster</name>
        <dbReference type="ChEBI" id="CHEBI:49883"/>
        <label>2</label>
        <note>4Fe-4S-S-AdoMet</note>
    </ligand>
</feature>
<dbReference type="CDD" id="cd01335">
    <property type="entry name" value="Radical_SAM"/>
    <property type="match status" value="1"/>
</dbReference>
<keyword evidence="12" id="KW-0689">Ribosomal protein</keyword>
<dbReference type="FunFam" id="2.40.50.140:FF:000210">
    <property type="entry name" value="Ribosomal protein S12 methylthiotransferase RimO"/>
    <property type="match status" value="1"/>
</dbReference>
<dbReference type="InterPro" id="IPR006638">
    <property type="entry name" value="Elp3/MiaA/NifB-like_rSAM"/>
</dbReference>
<dbReference type="InterPro" id="IPR020612">
    <property type="entry name" value="Methylthiotransferase_CS"/>
</dbReference>
<dbReference type="FunFam" id="3.40.50.12160:FF:000002">
    <property type="entry name" value="Ribosomal protein S12 methylthiotransferase RimO"/>
    <property type="match status" value="1"/>
</dbReference>
<feature type="domain" description="Radical SAM core" evidence="11">
    <location>
        <begin position="139"/>
        <end position="376"/>
    </location>
</feature>
<dbReference type="SFLD" id="SFLDG01082">
    <property type="entry name" value="B12-binding_domain_containing"/>
    <property type="match status" value="1"/>
</dbReference>
<dbReference type="InterPro" id="IPR058240">
    <property type="entry name" value="rSAM_sf"/>
</dbReference>
<dbReference type="InterPro" id="IPR012340">
    <property type="entry name" value="NA-bd_OB-fold"/>
</dbReference>
<comment type="catalytic activity">
    <reaction evidence="8">
        <text>L-aspartate(89)-[ribosomal protein uS12]-hydrogen + (sulfur carrier)-SH + AH2 + 2 S-adenosyl-L-methionine = 3-methylsulfanyl-L-aspartate(89)-[ribosomal protein uS12]-hydrogen + (sulfur carrier)-H + 5'-deoxyadenosine + L-methionine + A + S-adenosyl-L-homocysteine + 2 H(+)</text>
        <dbReference type="Rhea" id="RHEA:37087"/>
        <dbReference type="Rhea" id="RHEA-COMP:10460"/>
        <dbReference type="Rhea" id="RHEA-COMP:10461"/>
        <dbReference type="Rhea" id="RHEA-COMP:14737"/>
        <dbReference type="Rhea" id="RHEA-COMP:14739"/>
        <dbReference type="ChEBI" id="CHEBI:13193"/>
        <dbReference type="ChEBI" id="CHEBI:15378"/>
        <dbReference type="ChEBI" id="CHEBI:17319"/>
        <dbReference type="ChEBI" id="CHEBI:17499"/>
        <dbReference type="ChEBI" id="CHEBI:29917"/>
        <dbReference type="ChEBI" id="CHEBI:29961"/>
        <dbReference type="ChEBI" id="CHEBI:57844"/>
        <dbReference type="ChEBI" id="CHEBI:57856"/>
        <dbReference type="ChEBI" id="CHEBI:59789"/>
        <dbReference type="ChEBI" id="CHEBI:64428"/>
        <dbReference type="ChEBI" id="CHEBI:73599"/>
        <dbReference type="EC" id="2.8.4.4"/>
    </reaction>
</comment>
<feature type="binding site" evidence="8">
    <location>
        <position position="157"/>
    </location>
    <ligand>
        <name>[4Fe-4S] cluster</name>
        <dbReference type="ChEBI" id="CHEBI:49883"/>
        <label>2</label>
        <note>4Fe-4S-S-AdoMet</note>
    </ligand>
</feature>
<dbReference type="GO" id="GO:0005829">
    <property type="term" value="C:cytosol"/>
    <property type="evidence" value="ECO:0007669"/>
    <property type="project" value="TreeGrafter"/>
</dbReference>
<evidence type="ECO:0000259" key="9">
    <source>
        <dbReference type="PROSITE" id="PS50926"/>
    </source>
</evidence>
<dbReference type="InterPro" id="IPR013848">
    <property type="entry name" value="Methylthiotransferase_N"/>
</dbReference>
<dbReference type="KEGG" id="nst:Nstercoris_02141"/>
<dbReference type="PROSITE" id="PS50926">
    <property type="entry name" value="TRAM"/>
    <property type="match status" value="1"/>
</dbReference>
<organism evidence="12 13">
    <name type="scientific">Nitrosomonas stercoris</name>
    <dbReference type="NCBI Taxonomy" id="1444684"/>
    <lineage>
        <taxon>Bacteria</taxon>
        <taxon>Pseudomonadati</taxon>
        <taxon>Pseudomonadota</taxon>
        <taxon>Betaproteobacteria</taxon>
        <taxon>Nitrosomonadales</taxon>
        <taxon>Nitrosomonadaceae</taxon>
        <taxon>Nitrosomonas</taxon>
    </lineage>
</organism>
<feature type="binding site" evidence="8">
    <location>
        <position position="86"/>
    </location>
    <ligand>
        <name>[4Fe-4S] cluster</name>
        <dbReference type="ChEBI" id="CHEBI:49883"/>
        <label>1</label>
    </ligand>
</feature>
<dbReference type="InterPro" id="IPR005839">
    <property type="entry name" value="Methylthiotransferase"/>
</dbReference>
<dbReference type="Gene3D" id="2.40.50.140">
    <property type="entry name" value="Nucleic acid-binding proteins"/>
    <property type="match status" value="1"/>
</dbReference>
<keyword evidence="6 8" id="KW-0408">Iron</keyword>
<feature type="binding site" evidence="8">
    <location>
        <position position="57"/>
    </location>
    <ligand>
        <name>[4Fe-4S] cluster</name>
        <dbReference type="ChEBI" id="CHEBI:49883"/>
        <label>1</label>
    </ligand>
</feature>
<dbReference type="GO" id="GO:0005840">
    <property type="term" value="C:ribosome"/>
    <property type="evidence" value="ECO:0007669"/>
    <property type="project" value="UniProtKB-KW"/>
</dbReference>
<gene>
    <name evidence="8" type="primary">rimO</name>
    <name evidence="12" type="ORF">Nstercoris_02141</name>
</gene>
<accession>A0A4Y1YPD4</accession>
<dbReference type="SUPFAM" id="SSF102114">
    <property type="entry name" value="Radical SAM enzymes"/>
    <property type="match status" value="1"/>
</dbReference>
<feature type="binding site" evidence="8">
    <location>
        <position position="21"/>
    </location>
    <ligand>
        <name>[4Fe-4S] cluster</name>
        <dbReference type="ChEBI" id="CHEBI:49883"/>
        <label>1</label>
    </ligand>
</feature>
<dbReference type="SMART" id="SM00729">
    <property type="entry name" value="Elp3"/>
    <property type="match status" value="1"/>
</dbReference>
<dbReference type="PROSITE" id="PS01278">
    <property type="entry name" value="MTTASE_RADICAL"/>
    <property type="match status" value="1"/>
</dbReference>
<evidence type="ECO:0000256" key="6">
    <source>
        <dbReference type="ARBA" id="ARBA00023004"/>
    </source>
</evidence>
<evidence type="ECO:0000259" key="11">
    <source>
        <dbReference type="PROSITE" id="PS51918"/>
    </source>
</evidence>
<dbReference type="EC" id="2.8.4.4" evidence="8"/>
<keyword evidence="12" id="KW-0687">Ribonucleoprotein</keyword>
<feature type="binding site" evidence="8">
    <location>
        <position position="153"/>
    </location>
    <ligand>
        <name>[4Fe-4S] cluster</name>
        <dbReference type="ChEBI" id="CHEBI:49883"/>
        <label>2</label>
        <note>4Fe-4S-S-AdoMet</note>
    </ligand>
</feature>
<dbReference type="InterPro" id="IPR007197">
    <property type="entry name" value="rSAM"/>
</dbReference>
<evidence type="ECO:0000256" key="3">
    <source>
        <dbReference type="ARBA" id="ARBA00022679"/>
    </source>
</evidence>
<dbReference type="Gene3D" id="3.80.30.20">
    <property type="entry name" value="tm_1862 like domain"/>
    <property type="match status" value="1"/>
</dbReference>
<dbReference type="GO" id="GO:0103039">
    <property type="term" value="F:protein methylthiotransferase activity"/>
    <property type="evidence" value="ECO:0007669"/>
    <property type="project" value="UniProtKB-EC"/>
</dbReference>
<dbReference type="InterPro" id="IPR023404">
    <property type="entry name" value="rSAM_horseshoe"/>
</dbReference>
<comment type="similarity">
    <text evidence="8">Belongs to the methylthiotransferase family. RimO subfamily.</text>
</comment>
<dbReference type="NCBIfam" id="TIGR01125">
    <property type="entry name" value="30S ribosomal protein S12 methylthiotransferase RimO"/>
    <property type="match status" value="1"/>
</dbReference>
<feature type="domain" description="MTTase N-terminal" evidence="10">
    <location>
        <begin position="12"/>
        <end position="122"/>
    </location>
</feature>
<dbReference type="SFLD" id="SFLDF00274">
    <property type="entry name" value="ribosomal_protein_S12_methylth"/>
    <property type="match status" value="1"/>
</dbReference>
<comment type="function">
    <text evidence="8">Catalyzes the methylthiolation of an aspartic acid residue of ribosomal protein uS12.</text>
</comment>
<keyword evidence="13" id="KW-1185">Reference proteome</keyword>
<dbReference type="SFLD" id="SFLDS00029">
    <property type="entry name" value="Radical_SAM"/>
    <property type="match status" value="1"/>
</dbReference>
<evidence type="ECO:0000313" key="13">
    <source>
        <dbReference type="Proteomes" id="UP000316473"/>
    </source>
</evidence>
<dbReference type="PROSITE" id="PS51918">
    <property type="entry name" value="RADICAL_SAM"/>
    <property type="match status" value="1"/>
</dbReference>
<dbReference type="PANTHER" id="PTHR43837">
    <property type="entry name" value="RIBOSOMAL PROTEIN S12 METHYLTHIOTRANSFERASE RIMO"/>
    <property type="match status" value="1"/>
</dbReference>
<evidence type="ECO:0000256" key="5">
    <source>
        <dbReference type="ARBA" id="ARBA00022723"/>
    </source>
</evidence>